<dbReference type="SUPFAM" id="SSF69765">
    <property type="entry name" value="IpsF-like"/>
    <property type="match status" value="1"/>
</dbReference>
<dbReference type="InterPro" id="IPR036571">
    <property type="entry name" value="MECDP_synthase_sf"/>
</dbReference>
<evidence type="ECO:0000256" key="4">
    <source>
        <dbReference type="ARBA" id="ARBA00022723"/>
    </source>
</evidence>
<protein>
    <recommendedName>
        <fullName evidence="3 7">2-C-methyl-D-erythritol 2,4-cyclodiphosphate synthase</fullName>
        <shortName evidence="7">MECDP-synthase</shortName>
        <shortName evidence="7">MECPP-synthase</shortName>
        <shortName evidence="7">MECPS</shortName>
        <ecNumber evidence="3 7">4.6.1.12</ecNumber>
    </recommendedName>
</protein>
<dbReference type="HAMAP" id="MF_00107">
    <property type="entry name" value="IspF"/>
    <property type="match status" value="1"/>
</dbReference>
<dbReference type="PANTHER" id="PTHR43181:SF1">
    <property type="entry name" value="2-C-METHYL-D-ERYTHRITOL 2,4-CYCLODIPHOSPHATE SYNTHASE, CHLOROPLASTIC"/>
    <property type="match status" value="1"/>
</dbReference>
<feature type="binding site" evidence="7">
    <location>
        <position position="14"/>
    </location>
    <ligand>
        <name>a divalent metal cation</name>
        <dbReference type="ChEBI" id="CHEBI:60240"/>
    </ligand>
</feature>
<comment type="caution">
    <text evidence="7">Lacks conserved residue(s) required for the propagation of feature annotation.</text>
</comment>
<proteinExistence type="inferred from homology"/>
<feature type="binding site" evidence="7">
    <location>
        <position position="46"/>
    </location>
    <ligand>
        <name>a divalent metal cation</name>
        <dbReference type="ChEBI" id="CHEBI:60240"/>
    </ligand>
</feature>
<comment type="function">
    <text evidence="7">Involved in the biosynthesis of isopentenyl diphosphate (IPP) and dimethylallyl diphosphate (DMAPP), two major building blocks of isoprenoid compounds. Catalyzes the conversion of 4-diphosphocytidyl-2-C-methyl-D-erythritol 2-phosphate (CDP-ME2P) to 2-C-methyl-D-erythritol 2,4-cyclodiphosphate (ME-CPP) with a corresponding release of cytidine 5-monophosphate (CMP).</text>
</comment>
<feature type="domain" description="2-C-methyl-D-erythritol 2,4-cyclodiphosphate synthase" evidence="9">
    <location>
        <begin position="5"/>
        <end position="158"/>
    </location>
</feature>
<organism evidence="10 11">
    <name type="scientific">Egibacter rhizosphaerae</name>
    <dbReference type="NCBI Taxonomy" id="1670831"/>
    <lineage>
        <taxon>Bacteria</taxon>
        <taxon>Bacillati</taxon>
        <taxon>Actinomycetota</taxon>
        <taxon>Nitriliruptoria</taxon>
        <taxon>Egibacterales</taxon>
        <taxon>Egibacteraceae</taxon>
        <taxon>Egibacter</taxon>
    </lineage>
</organism>
<comment type="subunit">
    <text evidence="7">Homotrimer.</text>
</comment>
<dbReference type="PANTHER" id="PTHR43181">
    <property type="entry name" value="2-C-METHYL-D-ERYTHRITOL 2,4-CYCLODIPHOSPHATE SYNTHASE, CHLOROPLASTIC"/>
    <property type="match status" value="1"/>
</dbReference>
<evidence type="ECO:0000313" key="10">
    <source>
        <dbReference type="EMBL" id="QBI19258.1"/>
    </source>
</evidence>
<dbReference type="GO" id="GO:0008685">
    <property type="term" value="F:2-C-methyl-D-erythritol 2,4-cyclodiphosphate synthase activity"/>
    <property type="evidence" value="ECO:0007669"/>
    <property type="project" value="UniProtKB-UniRule"/>
</dbReference>
<feature type="binding site" evidence="7">
    <location>
        <begin position="38"/>
        <end position="39"/>
    </location>
    <ligand>
        <name>4-CDP-2-C-methyl-D-erythritol 2-phosphate</name>
        <dbReference type="ChEBI" id="CHEBI:57919"/>
    </ligand>
</feature>
<dbReference type="NCBIfam" id="TIGR00151">
    <property type="entry name" value="ispF"/>
    <property type="match status" value="1"/>
</dbReference>
<dbReference type="InterPro" id="IPR003526">
    <property type="entry name" value="MECDP_synthase"/>
</dbReference>
<keyword evidence="4 7" id="KW-0479">Metal-binding</keyword>
<dbReference type="Pfam" id="PF02542">
    <property type="entry name" value="YgbB"/>
    <property type="match status" value="1"/>
</dbReference>
<dbReference type="GO" id="GO:0016114">
    <property type="term" value="P:terpenoid biosynthetic process"/>
    <property type="evidence" value="ECO:0007669"/>
    <property type="project" value="InterPro"/>
</dbReference>
<feature type="site" description="Transition state stabilizer" evidence="7">
    <location>
        <position position="137"/>
    </location>
</feature>
<dbReference type="EC" id="4.6.1.12" evidence="3 7"/>
<feature type="binding site" evidence="7">
    <location>
        <begin position="136"/>
        <end position="139"/>
    </location>
    <ligand>
        <name>4-CDP-2-C-methyl-D-erythritol 2-phosphate</name>
        <dbReference type="ChEBI" id="CHEBI:57919"/>
    </ligand>
</feature>
<evidence type="ECO:0000259" key="9">
    <source>
        <dbReference type="Pfam" id="PF02542"/>
    </source>
</evidence>
<evidence type="ECO:0000256" key="7">
    <source>
        <dbReference type="HAMAP-Rule" id="MF_00107"/>
    </source>
</evidence>
<accession>A0A411YDJ5</accession>
<dbReference type="OrthoDB" id="9804336at2"/>
<evidence type="ECO:0000256" key="6">
    <source>
        <dbReference type="ARBA" id="ARBA00023239"/>
    </source>
</evidence>
<evidence type="ECO:0000256" key="2">
    <source>
        <dbReference type="ARBA" id="ARBA00004709"/>
    </source>
</evidence>
<comment type="pathway">
    <text evidence="2 7">Isoprenoid biosynthesis; isopentenyl diphosphate biosynthesis via DXP pathway; isopentenyl diphosphate from 1-deoxy-D-xylulose 5-phosphate: step 4/6.</text>
</comment>
<sequence length="166" mass="16057">MTTPVRIGQGLDVHAFAAEDRPLVLGGVTVPGPGLAGHSDADVVLHAVCDAVLGAAALGDLGALVGVDEPGTAGASSAGFVAQAVARVRDAGWVVGNVDCTVVAQRPRLGPHRAAIRGGVAAALGLAEDAVGVSATTTDRLGAIGAGEGIACLAVALLHPGPAGER</sequence>
<dbReference type="Gene3D" id="3.30.1330.50">
    <property type="entry name" value="2-C-methyl-D-erythritol 2,4-cyclodiphosphate synthase"/>
    <property type="match status" value="1"/>
</dbReference>
<dbReference type="EMBL" id="CP036402">
    <property type="protein sequence ID" value="QBI19258.1"/>
    <property type="molecule type" value="Genomic_DNA"/>
</dbReference>
<evidence type="ECO:0000256" key="8">
    <source>
        <dbReference type="RuleBase" id="RU004395"/>
    </source>
</evidence>
<feature type="binding site" evidence="7">
    <location>
        <begin position="12"/>
        <end position="14"/>
    </location>
    <ligand>
        <name>4-CDP-2-C-methyl-D-erythritol 2-phosphate</name>
        <dbReference type="ChEBI" id="CHEBI:57919"/>
    </ligand>
</feature>
<dbReference type="KEGG" id="erz:ER308_06685"/>
<feature type="binding site" evidence="7">
    <location>
        <begin position="60"/>
        <end position="62"/>
    </location>
    <ligand>
        <name>4-CDP-2-C-methyl-D-erythritol 2-phosphate</name>
        <dbReference type="ChEBI" id="CHEBI:57919"/>
    </ligand>
</feature>
<evidence type="ECO:0000256" key="3">
    <source>
        <dbReference type="ARBA" id="ARBA00012579"/>
    </source>
</evidence>
<dbReference type="GO" id="GO:0046872">
    <property type="term" value="F:metal ion binding"/>
    <property type="evidence" value="ECO:0007669"/>
    <property type="project" value="UniProtKB-KW"/>
</dbReference>
<feature type="site" description="Transition state stabilizer" evidence="7">
    <location>
        <position position="38"/>
    </location>
</feature>
<keyword evidence="6 7" id="KW-0456">Lyase</keyword>
<dbReference type="PROSITE" id="PS01350">
    <property type="entry name" value="ISPF"/>
    <property type="match status" value="1"/>
</dbReference>
<evidence type="ECO:0000256" key="5">
    <source>
        <dbReference type="ARBA" id="ARBA00023229"/>
    </source>
</evidence>
<evidence type="ECO:0000256" key="1">
    <source>
        <dbReference type="ARBA" id="ARBA00000200"/>
    </source>
</evidence>
<name>A0A411YDJ5_9ACTN</name>
<dbReference type="CDD" id="cd00554">
    <property type="entry name" value="MECDP_synthase"/>
    <property type="match status" value="1"/>
</dbReference>
<comment type="cofactor">
    <cofactor evidence="7">
        <name>a divalent metal cation</name>
        <dbReference type="ChEBI" id="CHEBI:60240"/>
    </cofactor>
    <text evidence="7">Binds 1 divalent metal cation per subunit.</text>
</comment>
<dbReference type="InterPro" id="IPR020555">
    <property type="entry name" value="MECDP_synthase_CS"/>
</dbReference>
<dbReference type="UniPathway" id="UPA00056">
    <property type="reaction ID" value="UER00095"/>
</dbReference>
<comment type="catalytic activity">
    <reaction evidence="1 7 8">
        <text>4-CDP-2-C-methyl-D-erythritol 2-phosphate = 2-C-methyl-D-erythritol 2,4-cyclic diphosphate + CMP</text>
        <dbReference type="Rhea" id="RHEA:23864"/>
        <dbReference type="ChEBI" id="CHEBI:57919"/>
        <dbReference type="ChEBI" id="CHEBI:58483"/>
        <dbReference type="ChEBI" id="CHEBI:60377"/>
        <dbReference type="EC" id="4.6.1.12"/>
    </reaction>
</comment>
<comment type="similarity">
    <text evidence="7 8">Belongs to the IspF family.</text>
</comment>
<keyword evidence="11" id="KW-1185">Reference proteome</keyword>
<dbReference type="Proteomes" id="UP000291469">
    <property type="component" value="Chromosome"/>
</dbReference>
<feature type="binding site" evidence="7">
    <location>
        <position position="12"/>
    </location>
    <ligand>
        <name>a divalent metal cation</name>
        <dbReference type="ChEBI" id="CHEBI:60240"/>
    </ligand>
</feature>
<reference evidence="10 11" key="1">
    <citation type="submission" date="2019-01" db="EMBL/GenBank/DDBJ databases">
        <title>Egibacter rhizosphaerae EGI 80759T.</title>
        <authorList>
            <person name="Chen D.-D."/>
            <person name="Tian Y."/>
            <person name="Jiao J.-Y."/>
            <person name="Zhang X.-T."/>
            <person name="Zhang Y.-G."/>
            <person name="Zhang Y."/>
            <person name="Xiao M."/>
            <person name="Shu W.-S."/>
            <person name="Li W.-J."/>
        </authorList>
    </citation>
    <scope>NUCLEOTIDE SEQUENCE [LARGE SCALE GENOMIC DNA]</scope>
    <source>
        <strain evidence="10 11">EGI 80759</strain>
    </source>
</reference>
<gene>
    <name evidence="7 10" type="primary">ispF</name>
    <name evidence="10" type="ORF">ER308_06685</name>
</gene>
<evidence type="ECO:0000313" key="11">
    <source>
        <dbReference type="Proteomes" id="UP000291469"/>
    </source>
</evidence>
<dbReference type="RefSeq" id="WP_131154255.1">
    <property type="nucleotide sequence ID" value="NZ_CP036402.1"/>
</dbReference>
<dbReference type="AlphaFoldDB" id="A0A411YDJ5"/>
<dbReference type="GO" id="GO:0019288">
    <property type="term" value="P:isopentenyl diphosphate biosynthetic process, methylerythritol 4-phosphate pathway"/>
    <property type="evidence" value="ECO:0007669"/>
    <property type="project" value="UniProtKB-UniRule"/>
</dbReference>
<keyword evidence="5 7" id="KW-0414">Isoprene biosynthesis</keyword>